<dbReference type="PANTHER" id="PTHR37383">
    <property type="entry name" value="OS01G0694200 PROTEIN"/>
    <property type="match status" value="1"/>
</dbReference>
<dbReference type="Proteomes" id="UP000807159">
    <property type="component" value="Chromosome 17"/>
</dbReference>
<dbReference type="EMBL" id="JACEGQ020000017">
    <property type="protein sequence ID" value="KAH8483389.1"/>
    <property type="molecule type" value="Genomic_DNA"/>
</dbReference>
<name>A0A8T2WQ06_POPDE</name>
<evidence type="ECO:0000313" key="1">
    <source>
        <dbReference type="EMBL" id="KAH8483389.1"/>
    </source>
</evidence>
<organism evidence="1 2">
    <name type="scientific">Populus deltoides</name>
    <name type="common">Eastern poplar</name>
    <name type="synonym">Eastern cottonwood</name>
    <dbReference type="NCBI Taxonomy" id="3696"/>
    <lineage>
        <taxon>Eukaryota</taxon>
        <taxon>Viridiplantae</taxon>
        <taxon>Streptophyta</taxon>
        <taxon>Embryophyta</taxon>
        <taxon>Tracheophyta</taxon>
        <taxon>Spermatophyta</taxon>
        <taxon>Magnoliopsida</taxon>
        <taxon>eudicotyledons</taxon>
        <taxon>Gunneridae</taxon>
        <taxon>Pentapetalae</taxon>
        <taxon>rosids</taxon>
        <taxon>fabids</taxon>
        <taxon>Malpighiales</taxon>
        <taxon>Salicaceae</taxon>
        <taxon>Saliceae</taxon>
        <taxon>Populus</taxon>
    </lineage>
</organism>
<dbReference type="AlphaFoldDB" id="A0A8T2WQ06"/>
<evidence type="ECO:0000313" key="2">
    <source>
        <dbReference type="Proteomes" id="UP000807159"/>
    </source>
</evidence>
<gene>
    <name evidence="1" type="ORF">H0E87_027975</name>
</gene>
<proteinExistence type="predicted"/>
<reference evidence="1" key="1">
    <citation type="journal article" date="2021" name="J. Hered.">
        <title>Genome Assembly of Salicaceae Populus deltoides (Eastern Cottonwood) I-69 Based on Nanopore Sequencing and Hi-C Technologies.</title>
        <authorList>
            <person name="Bai S."/>
            <person name="Wu H."/>
            <person name="Zhang J."/>
            <person name="Pan Z."/>
            <person name="Zhao W."/>
            <person name="Li Z."/>
            <person name="Tong C."/>
        </authorList>
    </citation>
    <scope>NUCLEOTIDE SEQUENCE</scope>
    <source>
        <tissue evidence="1">Leaf</tissue>
    </source>
</reference>
<sequence length="510" mass="55587">MVLVQSSKLSLPPSLPPTKSILFEPNSLSLALMHTDSSVSLFPCLSFPSPPLPPKPQTPVPSPSSSSSFLLIHQDPIPKVLFLVASPYKGGSQILLRFYLLQKDNIFCKPQVVCNQKGIAFDSKLGVLLDINHGVSIKIVGSVNFFVLHSVSSKKVWVFAVKHIDDGDGEMVKLMRCAVIECSVPVWSISVSSGVLILGEDNGVRVFNLRQLVKGRVKNVKDISSNGKSDGKGLKLPNGVVGDDYFHGSSSGNGCNGVLDMKTDKQYVSVKLRSVRCRQDSGEGGACFVAFKREEVEVLKPTTSKAVSIQALSHKKFVILDSMGDLHILCLSGPVIGSNFMAHMRRLPHSMKVQKLAVLPDISLKMPTFWVSDGLHSVHTITLSDMGAAVNSNNEDETQEKLIQITGFFNPLYSGIVFQIITLFHVYIGAQELKDTELVKNRLVLDLEDGLYSATESHICCTASYHELENMSYAVLPSVEFTSCLALLAEDQMNSLPNVMKMCLASCSVA</sequence>
<dbReference type="PANTHER" id="PTHR37383:SF1">
    <property type="entry name" value="OS01G0694200 PROTEIN"/>
    <property type="match status" value="1"/>
</dbReference>
<keyword evidence="2" id="KW-1185">Reference proteome</keyword>
<protein>
    <submittedName>
        <fullName evidence="1">Uncharacterized protein</fullName>
    </submittedName>
</protein>
<comment type="caution">
    <text evidence="1">The sequence shown here is derived from an EMBL/GenBank/DDBJ whole genome shotgun (WGS) entry which is preliminary data.</text>
</comment>
<accession>A0A8T2WQ06</accession>